<dbReference type="EMBL" id="MEVI01000003">
    <property type="protein sequence ID" value="OGC54914.1"/>
    <property type="molecule type" value="Genomic_DNA"/>
</dbReference>
<comment type="similarity">
    <text evidence="1 4 5">Belongs to the bacterial ribosomal protein bL21 family.</text>
</comment>
<dbReference type="GO" id="GO:0005840">
    <property type="term" value="C:ribosome"/>
    <property type="evidence" value="ECO:0007669"/>
    <property type="project" value="UniProtKB-KW"/>
</dbReference>
<gene>
    <name evidence="4" type="primary">rplU</name>
    <name evidence="6" type="ORF">A3A78_02950</name>
</gene>
<dbReference type="NCBIfam" id="TIGR00061">
    <property type="entry name" value="L21"/>
    <property type="match status" value="1"/>
</dbReference>
<dbReference type="InterPro" id="IPR001787">
    <property type="entry name" value="Ribosomal_bL21"/>
</dbReference>
<comment type="subunit">
    <text evidence="4">Part of the 50S ribosomal subunit. Contacts protein L20.</text>
</comment>
<organism evidence="6 7">
    <name type="scientific">candidate division WWE3 bacterium RIFCSPLOWO2_01_FULL_41_18</name>
    <dbReference type="NCBI Taxonomy" id="1802625"/>
    <lineage>
        <taxon>Bacteria</taxon>
        <taxon>Katanobacteria</taxon>
    </lineage>
</organism>
<sequence>MKYAVIKLSGGEYKVKEGEILKVNKLSKIDPKVIMYSDGSKITIGNPYLNDVKVDLKVEGEEKGKKITIRRFKAKSRYHKVRGYRSQLTVLQVASIGKVNEEVKHKPVGVGIKEVKTPKKVSKGKVKGR</sequence>
<dbReference type="AlphaFoldDB" id="A0A1F4VCM3"/>
<evidence type="ECO:0000256" key="1">
    <source>
        <dbReference type="ARBA" id="ARBA00008563"/>
    </source>
</evidence>
<accession>A0A1F4VCM3</accession>
<evidence type="ECO:0000256" key="4">
    <source>
        <dbReference type="HAMAP-Rule" id="MF_01363"/>
    </source>
</evidence>
<dbReference type="PANTHER" id="PTHR21349:SF0">
    <property type="entry name" value="LARGE RIBOSOMAL SUBUNIT PROTEIN BL21M"/>
    <property type="match status" value="1"/>
</dbReference>
<comment type="function">
    <text evidence="4 5">This protein binds to 23S rRNA in the presence of protein L20.</text>
</comment>
<evidence type="ECO:0000256" key="3">
    <source>
        <dbReference type="ARBA" id="ARBA00023274"/>
    </source>
</evidence>
<dbReference type="InterPro" id="IPR028909">
    <property type="entry name" value="bL21-like"/>
</dbReference>
<reference evidence="6 7" key="1">
    <citation type="journal article" date="2016" name="Nat. Commun.">
        <title>Thousands of microbial genomes shed light on interconnected biogeochemical processes in an aquifer system.</title>
        <authorList>
            <person name="Anantharaman K."/>
            <person name="Brown C.T."/>
            <person name="Hug L.A."/>
            <person name="Sharon I."/>
            <person name="Castelle C.J."/>
            <person name="Probst A.J."/>
            <person name="Thomas B.C."/>
            <person name="Singh A."/>
            <person name="Wilkins M.J."/>
            <person name="Karaoz U."/>
            <person name="Brodie E.L."/>
            <person name="Williams K.H."/>
            <person name="Hubbard S.S."/>
            <person name="Banfield J.F."/>
        </authorList>
    </citation>
    <scope>NUCLEOTIDE SEQUENCE [LARGE SCALE GENOMIC DNA]</scope>
</reference>
<dbReference type="HAMAP" id="MF_01363">
    <property type="entry name" value="Ribosomal_bL21"/>
    <property type="match status" value="1"/>
</dbReference>
<evidence type="ECO:0000256" key="5">
    <source>
        <dbReference type="RuleBase" id="RU000562"/>
    </source>
</evidence>
<dbReference type="InterPro" id="IPR036164">
    <property type="entry name" value="bL21-like_sf"/>
</dbReference>
<evidence type="ECO:0000256" key="2">
    <source>
        <dbReference type="ARBA" id="ARBA00022980"/>
    </source>
</evidence>
<dbReference type="GO" id="GO:0019843">
    <property type="term" value="F:rRNA binding"/>
    <property type="evidence" value="ECO:0007669"/>
    <property type="project" value="UniProtKB-UniRule"/>
</dbReference>
<name>A0A1F4VCM3_UNCKA</name>
<dbReference type="SUPFAM" id="SSF141091">
    <property type="entry name" value="L21p-like"/>
    <property type="match status" value="1"/>
</dbReference>
<dbReference type="GO" id="GO:0005737">
    <property type="term" value="C:cytoplasm"/>
    <property type="evidence" value="ECO:0007669"/>
    <property type="project" value="UniProtKB-ARBA"/>
</dbReference>
<comment type="caution">
    <text evidence="6">The sequence shown here is derived from an EMBL/GenBank/DDBJ whole genome shotgun (WGS) entry which is preliminary data.</text>
</comment>
<keyword evidence="3 4" id="KW-0687">Ribonucleoprotein</keyword>
<dbReference type="Proteomes" id="UP000176504">
    <property type="component" value="Unassembled WGS sequence"/>
</dbReference>
<keyword evidence="4 5" id="KW-0699">rRNA-binding</keyword>
<protein>
    <recommendedName>
        <fullName evidence="4">Large ribosomal subunit protein bL21</fullName>
    </recommendedName>
</protein>
<keyword evidence="2 4" id="KW-0689">Ribosomal protein</keyword>
<dbReference type="PANTHER" id="PTHR21349">
    <property type="entry name" value="50S RIBOSOMAL PROTEIN L21"/>
    <property type="match status" value="1"/>
</dbReference>
<dbReference type="GO" id="GO:0006412">
    <property type="term" value="P:translation"/>
    <property type="evidence" value="ECO:0007669"/>
    <property type="project" value="UniProtKB-UniRule"/>
</dbReference>
<proteinExistence type="inferred from homology"/>
<evidence type="ECO:0000313" key="7">
    <source>
        <dbReference type="Proteomes" id="UP000176504"/>
    </source>
</evidence>
<evidence type="ECO:0000313" key="6">
    <source>
        <dbReference type="EMBL" id="OGC54914.1"/>
    </source>
</evidence>
<dbReference type="Pfam" id="PF00829">
    <property type="entry name" value="Ribosomal_L21p"/>
    <property type="match status" value="1"/>
</dbReference>
<dbReference type="GO" id="GO:0003735">
    <property type="term" value="F:structural constituent of ribosome"/>
    <property type="evidence" value="ECO:0007669"/>
    <property type="project" value="InterPro"/>
</dbReference>
<keyword evidence="4 5" id="KW-0694">RNA-binding</keyword>
<dbReference type="GO" id="GO:1990904">
    <property type="term" value="C:ribonucleoprotein complex"/>
    <property type="evidence" value="ECO:0007669"/>
    <property type="project" value="UniProtKB-KW"/>
</dbReference>